<evidence type="ECO:0000313" key="2">
    <source>
        <dbReference type="Proteomes" id="UP000016927"/>
    </source>
</evidence>
<organism evidence="1 2">
    <name type="scientific">Nosema bombycis (strain CQ1 / CVCC 102059)</name>
    <name type="common">Microsporidian parasite</name>
    <name type="synonym">Pebrine of silkworm</name>
    <dbReference type="NCBI Taxonomy" id="578461"/>
    <lineage>
        <taxon>Eukaryota</taxon>
        <taxon>Fungi</taxon>
        <taxon>Fungi incertae sedis</taxon>
        <taxon>Microsporidia</taxon>
        <taxon>Nosematidae</taxon>
        <taxon>Nosema</taxon>
    </lineage>
</organism>
<accession>R0MAF7</accession>
<dbReference type="Proteomes" id="UP000016927">
    <property type="component" value="Unassembled WGS sequence"/>
</dbReference>
<name>R0MAF7_NOSB1</name>
<protein>
    <submittedName>
        <fullName evidence="1">Uncharacterized protein</fullName>
    </submittedName>
</protein>
<reference evidence="1 2" key="1">
    <citation type="journal article" date="2013" name="BMC Genomics">
        <title>Comparative genomics of parasitic silkworm microsporidia reveal an association between genome expansion and host adaptation.</title>
        <authorList>
            <person name="Pan G."/>
            <person name="Xu J."/>
            <person name="Li T."/>
            <person name="Xia Q."/>
            <person name="Liu S.L."/>
            <person name="Zhang G."/>
            <person name="Li S."/>
            <person name="Li C."/>
            <person name="Liu H."/>
            <person name="Yang L."/>
            <person name="Liu T."/>
            <person name="Zhang X."/>
            <person name="Wu Z."/>
            <person name="Fan W."/>
            <person name="Dang X."/>
            <person name="Xiang H."/>
            <person name="Tao M."/>
            <person name="Li Y."/>
            <person name="Hu J."/>
            <person name="Li Z."/>
            <person name="Lin L."/>
            <person name="Luo J."/>
            <person name="Geng L."/>
            <person name="Wang L."/>
            <person name="Long M."/>
            <person name="Wan Y."/>
            <person name="He N."/>
            <person name="Zhang Z."/>
            <person name="Lu C."/>
            <person name="Keeling P.J."/>
            <person name="Wang J."/>
            <person name="Xiang Z."/>
            <person name="Zhou Z."/>
        </authorList>
    </citation>
    <scope>NUCLEOTIDE SEQUENCE [LARGE SCALE GENOMIC DNA]</scope>
    <source>
        <strain evidence="2">CQ1 / CVCC 102059</strain>
    </source>
</reference>
<proteinExistence type="predicted"/>
<keyword evidence="2" id="KW-1185">Reference proteome</keyword>
<sequence>MINLYELNRLLPCQIFYTLLITKQKFKKCTNQKFMKILLNMNLLLFLKNLSLMSKKSRH</sequence>
<evidence type="ECO:0000313" key="1">
    <source>
        <dbReference type="EMBL" id="EOB14924.1"/>
    </source>
</evidence>
<dbReference type="EMBL" id="KB908920">
    <property type="protein sequence ID" value="EOB14924.1"/>
    <property type="molecule type" value="Genomic_DNA"/>
</dbReference>
<dbReference type="VEuPathDB" id="MicrosporidiaDB:NBO_12g0030"/>
<dbReference type="AlphaFoldDB" id="R0MAF7"/>
<dbReference type="HOGENOM" id="CLU_2961385_0_0_1"/>
<gene>
    <name evidence="1" type="ORF">NBO_12g0030</name>
</gene>